<dbReference type="PROSITE" id="PS51462">
    <property type="entry name" value="NUDIX"/>
    <property type="match status" value="1"/>
</dbReference>
<dbReference type="GO" id="GO:0019693">
    <property type="term" value="P:ribose phosphate metabolic process"/>
    <property type="evidence" value="ECO:0007669"/>
    <property type="project" value="TreeGrafter"/>
</dbReference>
<keyword evidence="5" id="KW-1185">Reference proteome</keyword>
<dbReference type="GO" id="GO:0016787">
    <property type="term" value="F:hydrolase activity"/>
    <property type="evidence" value="ECO:0007669"/>
    <property type="project" value="UniProtKB-KW"/>
</dbReference>
<evidence type="ECO:0000313" key="5">
    <source>
        <dbReference type="Proteomes" id="UP000500741"/>
    </source>
</evidence>
<name>A0A6G8B140_9LACO</name>
<dbReference type="InterPro" id="IPR015797">
    <property type="entry name" value="NUDIX_hydrolase-like_dom_sf"/>
</dbReference>
<dbReference type="CDD" id="cd03424">
    <property type="entry name" value="NUDIX_ADPRase_Nudt5_UGPPase_Nudt14"/>
    <property type="match status" value="1"/>
</dbReference>
<gene>
    <name evidence="4" type="ORF">G7084_06320</name>
</gene>
<feature type="domain" description="Nudix hydrolase" evidence="3">
    <location>
        <begin position="47"/>
        <end position="178"/>
    </location>
</feature>
<evidence type="ECO:0000313" key="4">
    <source>
        <dbReference type="EMBL" id="QIL50966.1"/>
    </source>
</evidence>
<accession>A0A6G8B140</accession>
<dbReference type="PANTHER" id="PTHR11839">
    <property type="entry name" value="UDP/ADP-SUGAR PYROPHOSPHATASE"/>
    <property type="match status" value="1"/>
</dbReference>
<dbReference type="Pfam" id="PF00293">
    <property type="entry name" value="NUDIX"/>
    <property type="match status" value="1"/>
</dbReference>
<sequence>MNQNLKITDYQERVLQEEVIYTGQIIDVVKEKVQLPDSTTAYREIVHHAPAVAIIVINQDDQMLVVHQWRAAIRAMTIEIPAGKMDERDSNPVQAAVRELNEETRLAAGTLELVTKFYSSIGFADEEIYIYHAQDLSVVQNALPQDQDEQLSLEWVDFKTMKQMFQTGQLNDVKTSLAFLYWQGLRLKAAKIR</sequence>
<dbReference type="GO" id="GO:0005829">
    <property type="term" value="C:cytosol"/>
    <property type="evidence" value="ECO:0007669"/>
    <property type="project" value="TreeGrafter"/>
</dbReference>
<dbReference type="InterPro" id="IPR000086">
    <property type="entry name" value="NUDIX_hydrolase_dom"/>
</dbReference>
<proteinExistence type="predicted"/>
<reference evidence="4 5" key="1">
    <citation type="submission" date="2020-03" db="EMBL/GenBank/DDBJ databases">
        <title>Weissella sp. nov., isolated from Cybister lewisianus.</title>
        <authorList>
            <person name="Hyun D.-W."/>
            <person name="Bae J.-W."/>
        </authorList>
    </citation>
    <scope>NUCLEOTIDE SEQUENCE [LARGE SCALE GENOMIC DNA]</scope>
    <source>
        <strain evidence="4 5">HDW19</strain>
    </source>
</reference>
<dbReference type="GO" id="GO:0006753">
    <property type="term" value="P:nucleoside phosphate metabolic process"/>
    <property type="evidence" value="ECO:0007669"/>
    <property type="project" value="TreeGrafter"/>
</dbReference>
<protein>
    <submittedName>
        <fullName evidence="4">NUDIX hydrolase</fullName>
    </submittedName>
</protein>
<evidence type="ECO:0000256" key="2">
    <source>
        <dbReference type="ARBA" id="ARBA00022801"/>
    </source>
</evidence>
<evidence type="ECO:0000256" key="1">
    <source>
        <dbReference type="ARBA" id="ARBA00001946"/>
    </source>
</evidence>
<keyword evidence="2 4" id="KW-0378">Hydrolase</keyword>
<evidence type="ECO:0000259" key="3">
    <source>
        <dbReference type="PROSITE" id="PS51462"/>
    </source>
</evidence>
<dbReference type="Proteomes" id="UP000500741">
    <property type="component" value="Chromosome"/>
</dbReference>
<comment type="cofactor">
    <cofactor evidence="1">
        <name>Mg(2+)</name>
        <dbReference type="ChEBI" id="CHEBI:18420"/>
    </cofactor>
</comment>
<dbReference type="SUPFAM" id="SSF55811">
    <property type="entry name" value="Nudix"/>
    <property type="match status" value="1"/>
</dbReference>
<dbReference type="RefSeq" id="WP_166011083.1">
    <property type="nucleotide sequence ID" value="NZ_CP049888.1"/>
</dbReference>
<dbReference type="PANTHER" id="PTHR11839:SF18">
    <property type="entry name" value="NUDIX HYDROLASE DOMAIN-CONTAINING PROTEIN"/>
    <property type="match status" value="1"/>
</dbReference>
<dbReference type="EMBL" id="CP049888">
    <property type="protein sequence ID" value="QIL50966.1"/>
    <property type="molecule type" value="Genomic_DNA"/>
</dbReference>
<dbReference type="AlphaFoldDB" id="A0A6G8B140"/>
<dbReference type="Gene3D" id="3.90.79.10">
    <property type="entry name" value="Nucleoside Triphosphate Pyrophosphohydrolase"/>
    <property type="match status" value="1"/>
</dbReference>
<dbReference type="KEGG" id="wco:G7084_06320"/>
<organism evidence="4 5">
    <name type="scientific">Weissella coleopterorum</name>
    <dbReference type="NCBI Taxonomy" id="2714949"/>
    <lineage>
        <taxon>Bacteria</taxon>
        <taxon>Bacillati</taxon>
        <taxon>Bacillota</taxon>
        <taxon>Bacilli</taxon>
        <taxon>Lactobacillales</taxon>
        <taxon>Lactobacillaceae</taxon>
        <taxon>Weissella</taxon>
    </lineage>
</organism>